<reference evidence="1" key="2">
    <citation type="journal article" date="2015" name="Fish Shellfish Immunol.">
        <title>Early steps in the European eel (Anguilla anguilla)-Vibrio vulnificus interaction in the gills: Role of the RtxA13 toxin.</title>
        <authorList>
            <person name="Callol A."/>
            <person name="Pajuelo D."/>
            <person name="Ebbesson L."/>
            <person name="Teles M."/>
            <person name="MacKenzie S."/>
            <person name="Amaro C."/>
        </authorList>
    </citation>
    <scope>NUCLEOTIDE SEQUENCE</scope>
</reference>
<name>A0A0E9T0U3_ANGAN</name>
<evidence type="ECO:0000313" key="1">
    <source>
        <dbReference type="EMBL" id="JAH47201.1"/>
    </source>
</evidence>
<sequence>MLSGPGLVLALQCLKVFTTLCTEKEETD</sequence>
<dbReference type="EMBL" id="GBXM01061376">
    <property type="protein sequence ID" value="JAH47201.1"/>
    <property type="molecule type" value="Transcribed_RNA"/>
</dbReference>
<proteinExistence type="predicted"/>
<dbReference type="AlphaFoldDB" id="A0A0E9T0U3"/>
<protein>
    <submittedName>
        <fullName evidence="1">Uncharacterized protein</fullName>
    </submittedName>
</protein>
<accession>A0A0E9T0U3</accession>
<organism evidence="1">
    <name type="scientific">Anguilla anguilla</name>
    <name type="common">European freshwater eel</name>
    <name type="synonym">Muraena anguilla</name>
    <dbReference type="NCBI Taxonomy" id="7936"/>
    <lineage>
        <taxon>Eukaryota</taxon>
        <taxon>Metazoa</taxon>
        <taxon>Chordata</taxon>
        <taxon>Craniata</taxon>
        <taxon>Vertebrata</taxon>
        <taxon>Euteleostomi</taxon>
        <taxon>Actinopterygii</taxon>
        <taxon>Neopterygii</taxon>
        <taxon>Teleostei</taxon>
        <taxon>Anguilliformes</taxon>
        <taxon>Anguillidae</taxon>
        <taxon>Anguilla</taxon>
    </lineage>
</organism>
<reference evidence="1" key="1">
    <citation type="submission" date="2014-11" db="EMBL/GenBank/DDBJ databases">
        <authorList>
            <person name="Amaro Gonzalez C."/>
        </authorList>
    </citation>
    <scope>NUCLEOTIDE SEQUENCE</scope>
</reference>